<feature type="non-terminal residue" evidence="1">
    <location>
        <position position="1"/>
    </location>
</feature>
<sequence>AFFEEYVPLWMHLLNPCPLVRDCIPIISPADFSTSLGTSSYDINICQQMANSCLE</sequence>
<organism evidence="1 2">
    <name type="scientific">Henosepilachna vigintioctopunctata</name>
    <dbReference type="NCBI Taxonomy" id="420089"/>
    <lineage>
        <taxon>Eukaryota</taxon>
        <taxon>Metazoa</taxon>
        <taxon>Ecdysozoa</taxon>
        <taxon>Arthropoda</taxon>
        <taxon>Hexapoda</taxon>
        <taxon>Insecta</taxon>
        <taxon>Pterygota</taxon>
        <taxon>Neoptera</taxon>
        <taxon>Endopterygota</taxon>
        <taxon>Coleoptera</taxon>
        <taxon>Polyphaga</taxon>
        <taxon>Cucujiformia</taxon>
        <taxon>Coccinelloidea</taxon>
        <taxon>Coccinellidae</taxon>
        <taxon>Epilachninae</taxon>
        <taxon>Epilachnini</taxon>
        <taxon>Henosepilachna</taxon>
    </lineage>
</organism>
<reference evidence="1 2" key="1">
    <citation type="submission" date="2023-03" db="EMBL/GenBank/DDBJ databases">
        <title>Genome insight into feeding habits of ladybird beetles.</title>
        <authorList>
            <person name="Li H.-S."/>
            <person name="Huang Y.-H."/>
            <person name="Pang H."/>
        </authorList>
    </citation>
    <scope>NUCLEOTIDE SEQUENCE [LARGE SCALE GENOMIC DNA]</scope>
    <source>
        <strain evidence="1">SYSU_2023b</strain>
        <tissue evidence="1">Whole body</tissue>
    </source>
</reference>
<protein>
    <submittedName>
        <fullName evidence="1">Uncharacterized protein</fullName>
    </submittedName>
</protein>
<comment type="caution">
    <text evidence="1">The sequence shown here is derived from an EMBL/GenBank/DDBJ whole genome shotgun (WGS) entry which is preliminary data.</text>
</comment>
<proteinExistence type="predicted"/>
<dbReference type="AlphaFoldDB" id="A0AAW1UIT5"/>
<dbReference type="EMBL" id="JARQZJ010000091">
    <property type="protein sequence ID" value="KAK9883452.1"/>
    <property type="molecule type" value="Genomic_DNA"/>
</dbReference>
<evidence type="ECO:0000313" key="1">
    <source>
        <dbReference type="EMBL" id="KAK9883452.1"/>
    </source>
</evidence>
<evidence type="ECO:0000313" key="2">
    <source>
        <dbReference type="Proteomes" id="UP001431783"/>
    </source>
</evidence>
<gene>
    <name evidence="1" type="ORF">WA026_001629</name>
</gene>
<keyword evidence="2" id="KW-1185">Reference proteome</keyword>
<name>A0AAW1UIT5_9CUCU</name>
<accession>A0AAW1UIT5</accession>
<dbReference type="Proteomes" id="UP001431783">
    <property type="component" value="Unassembled WGS sequence"/>
</dbReference>